<dbReference type="InterPro" id="IPR017441">
    <property type="entry name" value="Protein_kinase_ATP_BS"/>
</dbReference>
<evidence type="ECO:0000256" key="2">
    <source>
        <dbReference type="ARBA" id="ARBA00022527"/>
    </source>
</evidence>
<dbReference type="InterPro" id="IPR008271">
    <property type="entry name" value="Ser/Thr_kinase_AS"/>
</dbReference>
<evidence type="ECO:0000313" key="11">
    <source>
        <dbReference type="Proteomes" id="UP000011131"/>
    </source>
</evidence>
<dbReference type="InterPro" id="IPR011009">
    <property type="entry name" value="Kinase-like_dom_sf"/>
</dbReference>
<dbReference type="eggNOG" id="COG0515">
    <property type="taxonomic scope" value="Bacteria"/>
</dbReference>
<dbReference type="SUPFAM" id="SSF46565">
    <property type="entry name" value="Chaperone J-domain"/>
    <property type="match status" value="1"/>
</dbReference>
<dbReference type="PATRIC" id="fig|1278073.3.peg.729"/>
<dbReference type="PROSITE" id="PS00108">
    <property type="entry name" value="PROTEIN_KINASE_ST"/>
    <property type="match status" value="1"/>
</dbReference>
<dbReference type="KEGG" id="msd:MYSTI_00701"/>
<dbReference type="Pfam" id="PF00069">
    <property type="entry name" value="Pkinase"/>
    <property type="match status" value="1"/>
</dbReference>
<dbReference type="CDD" id="cd14014">
    <property type="entry name" value="STKc_PknB_like"/>
    <property type="match status" value="1"/>
</dbReference>
<name>L7TZW0_MYXSD</name>
<dbReference type="FunFam" id="1.10.510.10:FF:000021">
    <property type="entry name" value="Serine/threonine protein kinase"/>
    <property type="match status" value="1"/>
</dbReference>
<keyword evidence="7" id="KW-0802">TPR repeat</keyword>
<keyword evidence="5 10" id="KW-0418">Kinase</keyword>
<dbReference type="Gene3D" id="2.40.10.220">
    <property type="entry name" value="predicted glycosyltransferase like domains"/>
    <property type="match status" value="1"/>
</dbReference>
<gene>
    <name evidence="10" type="ordered locus">MYSTI_00701</name>
</gene>
<dbReference type="GO" id="GO:0005524">
    <property type="term" value="F:ATP binding"/>
    <property type="evidence" value="ECO:0007669"/>
    <property type="project" value="UniProtKB-UniRule"/>
</dbReference>
<feature type="binding site" evidence="8">
    <location>
        <position position="63"/>
    </location>
    <ligand>
        <name>ATP</name>
        <dbReference type="ChEBI" id="CHEBI:30616"/>
    </ligand>
</feature>
<feature type="domain" description="Protein kinase" evidence="9">
    <location>
        <begin position="34"/>
        <end position="299"/>
    </location>
</feature>
<evidence type="ECO:0000256" key="3">
    <source>
        <dbReference type="ARBA" id="ARBA00022679"/>
    </source>
</evidence>
<keyword evidence="3" id="KW-0808">Transferase</keyword>
<keyword evidence="2 10" id="KW-0723">Serine/threonine-protein kinase</keyword>
<dbReference type="eggNOG" id="COG2214">
    <property type="taxonomic scope" value="Bacteria"/>
</dbReference>
<dbReference type="InterPro" id="IPR019734">
    <property type="entry name" value="TPR_rpt"/>
</dbReference>
<evidence type="ECO:0000259" key="9">
    <source>
        <dbReference type="PROSITE" id="PS50011"/>
    </source>
</evidence>
<dbReference type="PROSITE" id="PS50011">
    <property type="entry name" value="PROTEIN_KINASE_DOM"/>
    <property type="match status" value="1"/>
</dbReference>
<dbReference type="PANTHER" id="PTHR43289">
    <property type="entry name" value="MITOGEN-ACTIVATED PROTEIN KINASE KINASE KINASE 20-RELATED"/>
    <property type="match status" value="1"/>
</dbReference>
<proteinExistence type="predicted"/>
<dbReference type="STRING" id="1278073.MYSTI_00701"/>
<evidence type="ECO:0000256" key="7">
    <source>
        <dbReference type="PROSITE-ProRule" id="PRU00339"/>
    </source>
</evidence>
<dbReference type="HOGENOM" id="CLU_009977_0_0_7"/>
<evidence type="ECO:0000256" key="8">
    <source>
        <dbReference type="PROSITE-ProRule" id="PRU10141"/>
    </source>
</evidence>
<reference evidence="10 11" key="1">
    <citation type="journal article" date="2013" name="Genome Announc.">
        <title>Complete genome sequence of Myxococcus stipitatus strain DSM 14675, a fruiting myxobacterium.</title>
        <authorList>
            <person name="Huntley S."/>
            <person name="Kneip S."/>
            <person name="Treuner-Lange A."/>
            <person name="Sogaard-Andersen L."/>
        </authorList>
    </citation>
    <scope>NUCLEOTIDE SEQUENCE [LARGE SCALE GENOMIC DNA]</scope>
    <source>
        <strain evidence="11">DSM 14675 / JCM 12634 / Mx s8</strain>
    </source>
</reference>
<dbReference type="Gene3D" id="1.10.287.110">
    <property type="entry name" value="DnaJ domain"/>
    <property type="match status" value="1"/>
</dbReference>
<evidence type="ECO:0000256" key="1">
    <source>
        <dbReference type="ARBA" id="ARBA00012513"/>
    </source>
</evidence>
<dbReference type="SUPFAM" id="SSF48452">
    <property type="entry name" value="TPR-like"/>
    <property type="match status" value="1"/>
</dbReference>
<dbReference type="Gene3D" id="1.10.510.10">
    <property type="entry name" value="Transferase(Phosphotransferase) domain 1"/>
    <property type="match status" value="1"/>
</dbReference>
<dbReference type="PROSITE" id="PS00107">
    <property type="entry name" value="PROTEIN_KINASE_ATP"/>
    <property type="match status" value="1"/>
</dbReference>
<dbReference type="PROSITE" id="PS50005">
    <property type="entry name" value="TPR"/>
    <property type="match status" value="1"/>
</dbReference>
<dbReference type="PANTHER" id="PTHR43289:SF6">
    <property type="entry name" value="SERINE_THREONINE-PROTEIN KINASE NEKL-3"/>
    <property type="match status" value="1"/>
</dbReference>
<dbReference type="InterPro" id="IPR011990">
    <property type="entry name" value="TPR-like_helical_dom_sf"/>
</dbReference>
<dbReference type="EMBL" id="CP004025">
    <property type="protein sequence ID" value="AGC42051.1"/>
    <property type="molecule type" value="Genomic_DNA"/>
</dbReference>
<dbReference type="GO" id="GO:0004674">
    <property type="term" value="F:protein serine/threonine kinase activity"/>
    <property type="evidence" value="ECO:0007669"/>
    <property type="project" value="UniProtKB-KW"/>
</dbReference>
<organism evidence="10 11">
    <name type="scientific">Myxococcus stipitatus (strain DSM 14675 / JCM 12634 / Mx s8)</name>
    <dbReference type="NCBI Taxonomy" id="1278073"/>
    <lineage>
        <taxon>Bacteria</taxon>
        <taxon>Pseudomonadati</taxon>
        <taxon>Myxococcota</taxon>
        <taxon>Myxococcia</taxon>
        <taxon>Myxococcales</taxon>
        <taxon>Cystobacterineae</taxon>
        <taxon>Myxococcaceae</taxon>
        <taxon>Myxococcus</taxon>
    </lineage>
</organism>
<dbReference type="AlphaFoldDB" id="L7TZW0"/>
<evidence type="ECO:0000256" key="6">
    <source>
        <dbReference type="ARBA" id="ARBA00022840"/>
    </source>
</evidence>
<evidence type="ECO:0000256" key="5">
    <source>
        <dbReference type="ARBA" id="ARBA00022777"/>
    </source>
</evidence>
<dbReference type="SUPFAM" id="SSF56112">
    <property type="entry name" value="Protein kinase-like (PK-like)"/>
    <property type="match status" value="1"/>
</dbReference>
<keyword evidence="11" id="KW-1185">Reference proteome</keyword>
<dbReference type="Proteomes" id="UP000011131">
    <property type="component" value="Chromosome"/>
</dbReference>
<accession>L7TZW0</accession>
<keyword evidence="4 8" id="KW-0547">Nucleotide-binding</keyword>
<dbReference type="Gene3D" id="3.30.200.20">
    <property type="entry name" value="Phosphorylase Kinase, domain 1"/>
    <property type="match status" value="1"/>
</dbReference>
<dbReference type="InterPro" id="IPR000719">
    <property type="entry name" value="Prot_kinase_dom"/>
</dbReference>
<sequence length="603" mass="65083">MLYAGTPPPMMLMEPTPVPSPLGTSLVGKQLGHFKLLKELGRGGMGTVMLAEHALIQKRVAIKILHAHLAQDPDLVARFLSEARTLTVVQHENVVALYDLDTRDGCPYLVMEYLEGQSLATFAKGPLAPSLVVDLLSQVCDALGAAHAHGIVHRDLKPANVFLVPGPKGRHRVKLLDFGIAKLLSRPAGLHTTEVGVLLGTPEFMAPEQCGEDVVDARTDIYAVGVLGYFLLTGRVPFMGRSAAEVLIGHLQKPVVPPHEVLPGVPAALSRVLLRALAKRPADRFAQASDLRAALATALEPEPEPVASPPPGFTARVRVAGAPHSHELRCEWVGRAGLFLHANTLPPPLLSDVGLLLRLPGGELACTGQVVRHVTEEQAKAWRMSPGFGVQLRDNSPAFHDALARLKSGARLEPPTPPPSSLREDAVAERVLLGFRARLAGDHYAVLEVPRDATAETLRAGGHRARAALEPLKSRSLSQGQRAQLERAEERVTSALHVLGQVERRAEYDAGLGNVEGVERCLAAGLTVTALENCRRRFLAENPGRDGRAVVQRLSGDALASVGRLEEALAAYEQAVRMDPLDLEGLKRWRSLRVRIRNTPPPR</sequence>
<keyword evidence="6 8" id="KW-0067">ATP-binding</keyword>
<evidence type="ECO:0000256" key="4">
    <source>
        <dbReference type="ARBA" id="ARBA00022741"/>
    </source>
</evidence>
<evidence type="ECO:0000313" key="10">
    <source>
        <dbReference type="EMBL" id="AGC42051.1"/>
    </source>
</evidence>
<dbReference type="SMART" id="SM00220">
    <property type="entry name" value="S_TKc"/>
    <property type="match status" value="1"/>
</dbReference>
<protein>
    <recommendedName>
        <fullName evidence="1">non-specific serine/threonine protein kinase</fullName>
        <ecNumber evidence="1">2.7.11.1</ecNumber>
    </recommendedName>
</protein>
<feature type="repeat" description="TPR" evidence="7">
    <location>
        <begin position="549"/>
        <end position="582"/>
    </location>
</feature>
<dbReference type="InterPro" id="IPR036869">
    <property type="entry name" value="J_dom_sf"/>
</dbReference>
<dbReference type="EC" id="2.7.11.1" evidence="1"/>